<gene>
    <name evidence="9" type="ORF">F4Y42_01735</name>
</gene>
<feature type="transmembrane region" description="Helical" evidence="7">
    <location>
        <begin position="45"/>
        <end position="72"/>
    </location>
</feature>
<name>A0A6B0YQB0_9CHLR</name>
<evidence type="ECO:0000259" key="8">
    <source>
        <dbReference type="PROSITE" id="PS50928"/>
    </source>
</evidence>
<keyword evidence="2 7" id="KW-0813">Transport</keyword>
<evidence type="ECO:0000256" key="5">
    <source>
        <dbReference type="ARBA" id="ARBA00022989"/>
    </source>
</evidence>
<reference evidence="9" key="1">
    <citation type="submission" date="2019-09" db="EMBL/GenBank/DDBJ databases">
        <title>Characterisation of the sponge microbiome using genome-centric metagenomics.</title>
        <authorList>
            <person name="Engelberts J.P."/>
            <person name="Robbins S.J."/>
            <person name="De Goeij J.M."/>
            <person name="Aranda M."/>
            <person name="Bell S.C."/>
            <person name="Webster N.S."/>
        </authorList>
    </citation>
    <scope>NUCLEOTIDE SEQUENCE</scope>
    <source>
        <strain evidence="9">SB0664_bin_27</strain>
    </source>
</reference>
<feature type="transmembrane region" description="Helical" evidence="7">
    <location>
        <begin position="113"/>
        <end position="136"/>
    </location>
</feature>
<dbReference type="Pfam" id="PF00528">
    <property type="entry name" value="BPD_transp_1"/>
    <property type="match status" value="1"/>
</dbReference>
<evidence type="ECO:0000256" key="2">
    <source>
        <dbReference type="ARBA" id="ARBA00022448"/>
    </source>
</evidence>
<keyword evidence="5 7" id="KW-1133">Transmembrane helix</keyword>
<comment type="caution">
    <text evidence="9">The sequence shown here is derived from an EMBL/GenBank/DDBJ whole genome shotgun (WGS) entry which is preliminary data.</text>
</comment>
<sequence length="258" mass="29117">MILPFLWLLSSSLKTELGVFRYPPEWIPDPPQFSNYFDAWTTRPFALYLRNTIVILLLNEIAVLVSASFCAYGFARIDFPGRNIWFAILLATVMLPGIVTMIPQFVIFSRIGWVNTILPLTVPFFFGGGAFNIFLLRQFFRTLPAELADAAYIDGASEITIYWRIMLPLAKPALATIAIFTFIGTWNDFMGPLLYLAKDPSKFTVALGLAMFRTAFAGRTRWDLLMAASTMMIIPVIFVFFVAQRYFIQGIAISGLKG</sequence>
<evidence type="ECO:0000256" key="4">
    <source>
        <dbReference type="ARBA" id="ARBA00022692"/>
    </source>
</evidence>
<dbReference type="EMBL" id="VXRG01000019">
    <property type="protein sequence ID" value="MXY92149.1"/>
    <property type="molecule type" value="Genomic_DNA"/>
</dbReference>
<accession>A0A6B0YQB0</accession>
<evidence type="ECO:0000313" key="9">
    <source>
        <dbReference type="EMBL" id="MXY92149.1"/>
    </source>
</evidence>
<dbReference type="GO" id="GO:0055085">
    <property type="term" value="P:transmembrane transport"/>
    <property type="evidence" value="ECO:0007669"/>
    <property type="project" value="InterPro"/>
</dbReference>
<keyword evidence="4 7" id="KW-0812">Transmembrane</keyword>
<dbReference type="Gene3D" id="1.10.3720.10">
    <property type="entry name" value="MetI-like"/>
    <property type="match status" value="1"/>
</dbReference>
<comment type="subcellular location">
    <subcellularLocation>
        <location evidence="1 7">Cell membrane</location>
        <topology evidence="1 7">Multi-pass membrane protein</topology>
    </subcellularLocation>
</comment>
<keyword evidence="6 7" id="KW-0472">Membrane</keyword>
<comment type="similarity">
    <text evidence="7">Belongs to the binding-protein-dependent transport system permease family.</text>
</comment>
<evidence type="ECO:0000256" key="7">
    <source>
        <dbReference type="RuleBase" id="RU363032"/>
    </source>
</evidence>
<dbReference type="GO" id="GO:0005886">
    <property type="term" value="C:plasma membrane"/>
    <property type="evidence" value="ECO:0007669"/>
    <property type="project" value="UniProtKB-SubCell"/>
</dbReference>
<dbReference type="InterPro" id="IPR000515">
    <property type="entry name" value="MetI-like"/>
</dbReference>
<dbReference type="InterPro" id="IPR035906">
    <property type="entry name" value="MetI-like_sf"/>
</dbReference>
<organism evidence="9">
    <name type="scientific">Caldilineaceae bacterium SB0664_bin_27</name>
    <dbReference type="NCBI Taxonomy" id="2605260"/>
    <lineage>
        <taxon>Bacteria</taxon>
        <taxon>Bacillati</taxon>
        <taxon>Chloroflexota</taxon>
        <taxon>Caldilineae</taxon>
        <taxon>Caldilineales</taxon>
        <taxon>Caldilineaceae</taxon>
    </lineage>
</organism>
<feature type="transmembrane region" description="Helical" evidence="7">
    <location>
        <begin position="224"/>
        <end position="243"/>
    </location>
</feature>
<dbReference type="AlphaFoldDB" id="A0A6B0YQB0"/>
<proteinExistence type="inferred from homology"/>
<evidence type="ECO:0000256" key="1">
    <source>
        <dbReference type="ARBA" id="ARBA00004651"/>
    </source>
</evidence>
<dbReference type="SUPFAM" id="SSF161098">
    <property type="entry name" value="MetI-like"/>
    <property type="match status" value="1"/>
</dbReference>
<keyword evidence="3" id="KW-1003">Cell membrane</keyword>
<dbReference type="PROSITE" id="PS50928">
    <property type="entry name" value="ABC_TM1"/>
    <property type="match status" value="1"/>
</dbReference>
<feature type="transmembrane region" description="Helical" evidence="7">
    <location>
        <begin position="84"/>
        <end position="107"/>
    </location>
</feature>
<dbReference type="PANTHER" id="PTHR43744">
    <property type="entry name" value="ABC TRANSPORTER PERMEASE PROTEIN MG189-RELATED-RELATED"/>
    <property type="match status" value="1"/>
</dbReference>
<feature type="domain" description="ABC transmembrane type-1" evidence="8">
    <location>
        <begin position="49"/>
        <end position="243"/>
    </location>
</feature>
<evidence type="ECO:0000256" key="3">
    <source>
        <dbReference type="ARBA" id="ARBA00022475"/>
    </source>
</evidence>
<dbReference type="CDD" id="cd06261">
    <property type="entry name" value="TM_PBP2"/>
    <property type="match status" value="1"/>
</dbReference>
<evidence type="ECO:0000256" key="6">
    <source>
        <dbReference type="ARBA" id="ARBA00023136"/>
    </source>
</evidence>
<protein>
    <submittedName>
        <fullName evidence="9">Carbohydrate ABC transporter permease</fullName>
    </submittedName>
</protein>
<dbReference type="PANTHER" id="PTHR43744:SF6">
    <property type="entry name" value="ABC TRANSPORTER PERMEASE PROTEIN YESQ-RELATED"/>
    <property type="match status" value="1"/>
</dbReference>